<comment type="caution">
    <text evidence="2">The sequence shown here is derived from an EMBL/GenBank/DDBJ whole genome shotgun (WGS) entry which is preliminary data.</text>
</comment>
<feature type="domain" description="Band 7" evidence="1">
    <location>
        <begin position="2"/>
        <end position="146"/>
    </location>
</feature>
<feature type="non-terminal residue" evidence="2">
    <location>
        <position position="152"/>
    </location>
</feature>
<name>X1MZ83_9ZZZZ</name>
<reference evidence="2" key="1">
    <citation type="journal article" date="2014" name="Front. Microbiol.">
        <title>High frequency of phylogenetically diverse reductive dehalogenase-homologous genes in deep subseafloor sedimentary metagenomes.</title>
        <authorList>
            <person name="Kawai M."/>
            <person name="Futagami T."/>
            <person name="Toyoda A."/>
            <person name="Takaki Y."/>
            <person name="Nishi S."/>
            <person name="Hori S."/>
            <person name="Arai W."/>
            <person name="Tsubouchi T."/>
            <person name="Morono Y."/>
            <person name="Uchiyama I."/>
            <person name="Ito T."/>
            <person name="Fujiyama A."/>
            <person name="Inagaki F."/>
            <person name="Takami H."/>
        </authorList>
    </citation>
    <scope>NUCLEOTIDE SEQUENCE</scope>
    <source>
        <strain evidence="2">Expedition CK06-06</strain>
    </source>
</reference>
<dbReference type="AlphaFoldDB" id="X1MZ83"/>
<proteinExistence type="predicted"/>
<sequence>MVESDEQALVLTFGKIRGIGEDRLLKPGLRWAWPYPLQEVVKIPVTKKVNLPIDTFWYIERRNVPGELDPRYEGYCITRGEKQGQGAIESGGNDYNIIHSKWQLTYQIDDAESFFKNVYTDDVQPGQSYSDIIAQSTSPLLKSLISDSIVTA</sequence>
<evidence type="ECO:0000313" key="2">
    <source>
        <dbReference type="EMBL" id="GAI23331.1"/>
    </source>
</evidence>
<gene>
    <name evidence="2" type="ORF">S06H3_31657</name>
</gene>
<evidence type="ECO:0000259" key="1">
    <source>
        <dbReference type="Pfam" id="PF01145"/>
    </source>
</evidence>
<dbReference type="Pfam" id="PF01145">
    <property type="entry name" value="Band_7"/>
    <property type="match status" value="1"/>
</dbReference>
<protein>
    <recommendedName>
        <fullName evidence="1">Band 7 domain-containing protein</fullName>
    </recommendedName>
</protein>
<organism evidence="2">
    <name type="scientific">marine sediment metagenome</name>
    <dbReference type="NCBI Taxonomy" id="412755"/>
    <lineage>
        <taxon>unclassified sequences</taxon>
        <taxon>metagenomes</taxon>
        <taxon>ecological metagenomes</taxon>
    </lineage>
</organism>
<dbReference type="EMBL" id="BARV01018761">
    <property type="protein sequence ID" value="GAI23331.1"/>
    <property type="molecule type" value="Genomic_DNA"/>
</dbReference>
<dbReference type="InterPro" id="IPR001107">
    <property type="entry name" value="Band_7"/>
</dbReference>
<accession>X1MZ83</accession>